<keyword evidence="2" id="KW-0732">Signal</keyword>
<accession>A0A1M7I715</accession>
<sequence>MNRNQSLVVAATIAFGMLSAGSLLAHDGDEGATQGGGTHMLGDGNMMNGAGQDMMSGEEMHGQMMGMMGDMEEMQKNCNAMMSRTQQPAQDNTES</sequence>
<gene>
    <name evidence="3" type="ORF">HCU01_20010</name>
    <name evidence="4" type="ORF">SAMN05660971_02841</name>
</gene>
<feature type="signal peptide" evidence="2">
    <location>
        <begin position="1"/>
        <end position="25"/>
    </location>
</feature>
<evidence type="ECO:0008006" key="7">
    <source>
        <dbReference type="Google" id="ProtNLM"/>
    </source>
</evidence>
<keyword evidence="6" id="KW-1185">Reference proteome</keyword>
<dbReference type="RefSeq" id="WP_143166334.1">
    <property type="nucleotide sequence ID" value="NZ_BJXU01000074.1"/>
</dbReference>
<dbReference type="STRING" id="44933.SAMN05660971_02841"/>
<reference evidence="3 6" key="2">
    <citation type="submission" date="2019-07" db="EMBL/GenBank/DDBJ databases">
        <title>Whole genome shotgun sequence of Halomonas cupida NBRC 102219.</title>
        <authorList>
            <person name="Hosoyama A."/>
            <person name="Uohara A."/>
            <person name="Ohji S."/>
            <person name="Ichikawa N."/>
        </authorList>
    </citation>
    <scope>NUCLEOTIDE SEQUENCE [LARGE SCALE GENOMIC DNA]</scope>
    <source>
        <strain evidence="3 6">NBRC 102219</strain>
    </source>
</reference>
<reference evidence="4 5" key="1">
    <citation type="submission" date="2016-11" db="EMBL/GenBank/DDBJ databases">
        <authorList>
            <person name="Jaros S."/>
            <person name="Januszkiewicz K."/>
            <person name="Wedrychowicz H."/>
        </authorList>
    </citation>
    <scope>NUCLEOTIDE SEQUENCE [LARGE SCALE GENOMIC DNA]</scope>
    <source>
        <strain evidence="4 5">DSM 4740</strain>
    </source>
</reference>
<evidence type="ECO:0000313" key="6">
    <source>
        <dbReference type="Proteomes" id="UP000321726"/>
    </source>
</evidence>
<name>A0A1M7I715_9GAMM</name>
<evidence type="ECO:0000313" key="4">
    <source>
        <dbReference type="EMBL" id="SHM36534.1"/>
    </source>
</evidence>
<evidence type="ECO:0000313" key="5">
    <source>
        <dbReference type="Proteomes" id="UP000184123"/>
    </source>
</evidence>
<feature type="chain" id="PRO_5012025723" description="Pentapeptide MXKDX repeat protein" evidence="2">
    <location>
        <begin position="26"/>
        <end position="95"/>
    </location>
</feature>
<evidence type="ECO:0000256" key="1">
    <source>
        <dbReference type="SAM" id="MobiDB-lite"/>
    </source>
</evidence>
<dbReference type="Proteomes" id="UP000184123">
    <property type="component" value="Unassembled WGS sequence"/>
</dbReference>
<dbReference type="Proteomes" id="UP000321726">
    <property type="component" value="Unassembled WGS sequence"/>
</dbReference>
<feature type="region of interest" description="Disordered" evidence="1">
    <location>
        <begin position="27"/>
        <end position="56"/>
    </location>
</feature>
<proteinExistence type="predicted"/>
<dbReference type="EMBL" id="FRCA01000007">
    <property type="protein sequence ID" value="SHM36534.1"/>
    <property type="molecule type" value="Genomic_DNA"/>
</dbReference>
<evidence type="ECO:0000256" key="2">
    <source>
        <dbReference type="SAM" id="SignalP"/>
    </source>
</evidence>
<dbReference type="EMBL" id="BJXU01000074">
    <property type="protein sequence ID" value="GEN24052.1"/>
    <property type="molecule type" value="Genomic_DNA"/>
</dbReference>
<organism evidence="4 5">
    <name type="scientific">Halomonas cupida</name>
    <dbReference type="NCBI Taxonomy" id="44933"/>
    <lineage>
        <taxon>Bacteria</taxon>
        <taxon>Pseudomonadati</taxon>
        <taxon>Pseudomonadota</taxon>
        <taxon>Gammaproteobacteria</taxon>
        <taxon>Oceanospirillales</taxon>
        <taxon>Halomonadaceae</taxon>
        <taxon>Halomonas</taxon>
    </lineage>
</organism>
<protein>
    <recommendedName>
        <fullName evidence="7">Pentapeptide MXKDX repeat protein</fullName>
    </recommendedName>
</protein>
<evidence type="ECO:0000313" key="3">
    <source>
        <dbReference type="EMBL" id="GEN24052.1"/>
    </source>
</evidence>
<dbReference type="AlphaFoldDB" id="A0A1M7I715"/>